<comment type="similarity">
    <text evidence="12">Belongs to the LpxC family.</text>
</comment>
<evidence type="ECO:0000256" key="10">
    <source>
        <dbReference type="ARBA" id="ARBA00023098"/>
    </source>
</evidence>
<evidence type="ECO:0000256" key="7">
    <source>
        <dbReference type="ARBA" id="ARBA00022723"/>
    </source>
</evidence>
<dbReference type="HAMAP" id="MF_00388">
    <property type="entry name" value="LpxC"/>
    <property type="match status" value="1"/>
</dbReference>
<comment type="pathway">
    <text evidence="3 12">Glycolipid biosynthesis; lipid IV(A) biosynthesis; lipid IV(A) from (3R)-3-hydroxytetradecanoyl-[acyl-carrier-protein] and UDP-N-acetyl-alpha-D-glucosamine: step 2/6.</text>
</comment>
<keyword evidence="10 12" id="KW-0443">Lipid metabolism</keyword>
<evidence type="ECO:0000256" key="12">
    <source>
        <dbReference type="HAMAP-Rule" id="MF_00388"/>
    </source>
</evidence>
<evidence type="ECO:0000313" key="13">
    <source>
        <dbReference type="EMBL" id="GIL39789.1"/>
    </source>
</evidence>
<dbReference type="Gene3D" id="3.30.230.20">
    <property type="entry name" value="lpxc deacetylase, domain 1"/>
    <property type="match status" value="1"/>
</dbReference>
<comment type="caution">
    <text evidence="13">The sequence shown here is derived from an EMBL/GenBank/DDBJ whole genome shotgun (WGS) entry which is preliminary data.</text>
</comment>
<accession>A0A8S8XDF9</accession>
<dbReference type="Pfam" id="PF03331">
    <property type="entry name" value="LpxC"/>
    <property type="match status" value="1"/>
</dbReference>
<dbReference type="EC" id="3.5.1.108" evidence="4 12"/>
<evidence type="ECO:0000256" key="11">
    <source>
        <dbReference type="ARBA" id="ARBA00024535"/>
    </source>
</evidence>
<dbReference type="GO" id="GO:0016020">
    <property type="term" value="C:membrane"/>
    <property type="evidence" value="ECO:0007669"/>
    <property type="project" value="GOC"/>
</dbReference>
<dbReference type="GO" id="GO:0009245">
    <property type="term" value="P:lipid A biosynthetic process"/>
    <property type="evidence" value="ECO:0007669"/>
    <property type="project" value="UniProtKB-UniRule"/>
</dbReference>
<dbReference type="InterPro" id="IPR004463">
    <property type="entry name" value="UDP-acyl_GlcNac_deAcase"/>
</dbReference>
<dbReference type="Proteomes" id="UP000681075">
    <property type="component" value="Unassembled WGS sequence"/>
</dbReference>
<evidence type="ECO:0000256" key="1">
    <source>
        <dbReference type="ARBA" id="ARBA00001947"/>
    </source>
</evidence>
<organism evidence="13 14">
    <name type="scientific">Roseiterribacter gracilis</name>
    <dbReference type="NCBI Taxonomy" id="2812848"/>
    <lineage>
        <taxon>Bacteria</taxon>
        <taxon>Pseudomonadati</taxon>
        <taxon>Pseudomonadota</taxon>
        <taxon>Alphaproteobacteria</taxon>
        <taxon>Rhodospirillales</taxon>
        <taxon>Roseiterribacteraceae</taxon>
        <taxon>Roseiterribacter</taxon>
    </lineage>
</organism>
<evidence type="ECO:0000256" key="5">
    <source>
        <dbReference type="ARBA" id="ARBA00022516"/>
    </source>
</evidence>
<reference evidence="13" key="1">
    <citation type="submission" date="2021-02" db="EMBL/GenBank/DDBJ databases">
        <title>Genome sequence of Rhodospirillales sp. strain TMPK1 isolated from soil.</title>
        <authorList>
            <person name="Nakai R."/>
            <person name="Kusada H."/>
            <person name="Tamaki H."/>
        </authorList>
    </citation>
    <scope>NUCLEOTIDE SEQUENCE</scope>
    <source>
        <strain evidence="13">TMPK1</strain>
    </source>
</reference>
<keyword evidence="6 12" id="KW-0441">Lipid A biosynthesis</keyword>
<dbReference type="InterPro" id="IPR015870">
    <property type="entry name" value="UDP-acyl_N-AcGlcN_deAcase_N"/>
</dbReference>
<dbReference type="InterPro" id="IPR011334">
    <property type="entry name" value="UDP-acyl_GlcNac_deAcase_C"/>
</dbReference>
<keyword evidence="8 12" id="KW-0378">Hydrolase</keyword>
<dbReference type="SUPFAM" id="SSF54211">
    <property type="entry name" value="Ribosomal protein S5 domain 2-like"/>
    <property type="match status" value="2"/>
</dbReference>
<sequence length="303" mass="32286">MPAARQITLKSAIDCSGVGLHSGARVRLELHPAPADAGIRFIRTDLAGEAAILPARWDAVVDTKLCTVLGNQAGTTIGTIEHLMAALAGLGIDNAEIRLDGPEVPIMDGSSEAFVFLLECAGTVEQDAPKRAIEVLQRISVGDDKAGASIMPAATASFEFTIDFRSAAIGRQERIYRPAPGAFKRELSRARTFGFVEEVDQLRRIGLARGASLDNAVGISGDKVLNIGGLRYADEFVRHKLLDAIGDLALAGMPLLGRFHGHRAGHAVNNQLLRALLAKPDAWTVVELPAAEEARFEQVRASA</sequence>
<comment type="function">
    <text evidence="2 12">Catalyzes the hydrolysis of UDP-3-O-myristoyl-N-acetylglucosamine to form UDP-3-O-myristoylglucosamine and acetate, the committed step in lipid A biosynthesis.</text>
</comment>
<feature type="active site" description="Proton donor" evidence="12">
    <location>
        <position position="266"/>
    </location>
</feature>
<evidence type="ECO:0000256" key="4">
    <source>
        <dbReference type="ARBA" id="ARBA00012745"/>
    </source>
</evidence>
<protein>
    <recommendedName>
        <fullName evidence="4 12">UDP-3-O-acyl-N-acetylglucosamine deacetylase</fullName>
        <shortName evidence="12">UDP-3-O-acyl-GlcNAc deacetylase</shortName>
        <ecNumber evidence="4 12">3.5.1.108</ecNumber>
    </recommendedName>
    <alternativeName>
        <fullName evidence="12">UDP-3-O-[R-3-hydroxymyristoyl]-N-acetylglucosamine deacetylase</fullName>
    </alternativeName>
</protein>
<evidence type="ECO:0000256" key="9">
    <source>
        <dbReference type="ARBA" id="ARBA00022833"/>
    </source>
</evidence>
<evidence type="ECO:0000313" key="14">
    <source>
        <dbReference type="Proteomes" id="UP000681075"/>
    </source>
</evidence>
<evidence type="ECO:0000256" key="2">
    <source>
        <dbReference type="ARBA" id="ARBA00002923"/>
    </source>
</evidence>
<feature type="binding site" evidence="12">
    <location>
        <position position="243"/>
    </location>
    <ligand>
        <name>Zn(2+)</name>
        <dbReference type="ChEBI" id="CHEBI:29105"/>
    </ligand>
</feature>
<keyword evidence="14" id="KW-1185">Reference proteome</keyword>
<dbReference type="EMBL" id="BOPV01000001">
    <property type="protein sequence ID" value="GIL39789.1"/>
    <property type="molecule type" value="Genomic_DNA"/>
</dbReference>
<dbReference type="AlphaFoldDB" id="A0A8S8XDF9"/>
<dbReference type="GO" id="GO:0046872">
    <property type="term" value="F:metal ion binding"/>
    <property type="evidence" value="ECO:0007669"/>
    <property type="project" value="UniProtKB-KW"/>
</dbReference>
<keyword evidence="7 12" id="KW-0479">Metal-binding</keyword>
<keyword evidence="5 12" id="KW-0444">Lipid biosynthesis</keyword>
<feature type="binding site" evidence="12">
    <location>
        <position position="239"/>
    </location>
    <ligand>
        <name>Zn(2+)</name>
        <dbReference type="ChEBI" id="CHEBI:29105"/>
    </ligand>
</feature>
<proteinExistence type="inferred from homology"/>
<dbReference type="GO" id="GO:0103117">
    <property type="term" value="F:UDP-3-O-acyl-N-acetylglucosamine deacetylase activity"/>
    <property type="evidence" value="ECO:0007669"/>
    <property type="project" value="UniProtKB-UniRule"/>
</dbReference>
<comment type="catalytic activity">
    <reaction evidence="11 12">
        <text>a UDP-3-O-[(3R)-3-hydroxyacyl]-N-acetyl-alpha-D-glucosamine + H2O = a UDP-3-O-[(3R)-3-hydroxyacyl]-alpha-D-glucosamine + acetate</text>
        <dbReference type="Rhea" id="RHEA:67816"/>
        <dbReference type="ChEBI" id="CHEBI:15377"/>
        <dbReference type="ChEBI" id="CHEBI:30089"/>
        <dbReference type="ChEBI" id="CHEBI:137740"/>
        <dbReference type="ChEBI" id="CHEBI:173225"/>
        <dbReference type="EC" id="3.5.1.108"/>
    </reaction>
</comment>
<feature type="binding site" evidence="12">
    <location>
        <position position="82"/>
    </location>
    <ligand>
        <name>Zn(2+)</name>
        <dbReference type="ChEBI" id="CHEBI:29105"/>
    </ligand>
</feature>
<dbReference type="NCBIfam" id="TIGR00325">
    <property type="entry name" value="lpxC"/>
    <property type="match status" value="1"/>
</dbReference>
<evidence type="ECO:0000256" key="6">
    <source>
        <dbReference type="ARBA" id="ARBA00022556"/>
    </source>
</evidence>
<comment type="cofactor">
    <cofactor evidence="1 12">
        <name>Zn(2+)</name>
        <dbReference type="ChEBI" id="CHEBI:29105"/>
    </cofactor>
</comment>
<dbReference type="InterPro" id="IPR020568">
    <property type="entry name" value="Ribosomal_Su5_D2-typ_SF"/>
</dbReference>
<dbReference type="PANTHER" id="PTHR33694">
    <property type="entry name" value="UDP-3-O-ACYL-N-ACETYLGLUCOSAMINE DEACETYLASE 1, MITOCHONDRIAL-RELATED"/>
    <property type="match status" value="1"/>
</dbReference>
<keyword evidence="9 12" id="KW-0862">Zinc</keyword>
<evidence type="ECO:0000256" key="8">
    <source>
        <dbReference type="ARBA" id="ARBA00022801"/>
    </source>
</evidence>
<name>A0A8S8XDF9_9PROT</name>
<dbReference type="PANTHER" id="PTHR33694:SF1">
    <property type="entry name" value="UDP-3-O-ACYL-N-ACETYLGLUCOSAMINE DEACETYLASE 1, MITOCHONDRIAL-RELATED"/>
    <property type="match status" value="1"/>
</dbReference>
<gene>
    <name evidence="12 13" type="primary">lpxC</name>
    <name evidence="13" type="ORF">TMPK1_20260</name>
</gene>
<dbReference type="Gene3D" id="3.30.1700.10">
    <property type="entry name" value="lpxc deacetylase, domain 2"/>
    <property type="match status" value="1"/>
</dbReference>
<evidence type="ECO:0000256" key="3">
    <source>
        <dbReference type="ARBA" id="ARBA00005002"/>
    </source>
</evidence>
<dbReference type="RefSeq" id="WP_420242908.1">
    <property type="nucleotide sequence ID" value="NZ_BOPV01000001.1"/>
</dbReference>